<name>A0A7L4P7J5_9CREN</name>
<keyword evidence="2 4" id="KW-0808">Transferase</keyword>
<evidence type="ECO:0000313" key="7">
    <source>
        <dbReference type="EMBL" id="NYR15025.1"/>
    </source>
</evidence>
<dbReference type="NCBIfam" id="TIGR00125">
    <property type="entry name" value="cyt_tran_rel"/>
    <property type="match status" value="1"/>
</dbReference>
<dbReference type="UniPathway" id="UPA00253">
    <property type="reaction ID" value="UER00600"/>
</dbReference>
<comment type="subcellular location">
    <subcellularLocation>
        <location evidence="4">Cytoplasm</location>
    </subcellularLocation>
</comment>
<evidence type="ECO:0000256" key="1">
    <source>
        <dbReference type="ARBA" id="ARBA00010124"/>
    </source>
</evidence>
<comment type="pathway">
    <text evidence="4">Cofactor biosynthesis; NAD(+) biosynthesis; NAD(+) from nicotinamide D-ribonucleotide: step 1/1.</text>
</comment>
<dbReference type="NCBIfam" id="NF002243">
    <property type="entry name" value="PRK01153.1"/>
    <property type="match status" value="1"/>
</dbReference>
<dbReference type="NCBIfam" id="TIGR01527">
    <property type="entry name" value="arch_NMN_Atrans"/>
    <property type="match status" value="1"/>
</dbReference>
<comment type="catalytic activity">
    <reaction evidence="4">
        <text>beta-nicotinamide D-ribonucleotide + ATP + H(+) = diphosphate + NAD(+)</text>
        <dbReference type="Rhea" id="RHEA:21360"/>
        <dbReference type="ChEBI" id="CHEBI:14649"/>
        <dbReference type="ChEBI" id="CHEBI:15378"/>
        <dbReference type="ChEBI" id="CHEBI:30616"/>
        <dbReference type="ChEBI" id="CHEBI:33019"/>
        <dbReference type="ChEBI" id="CHEBI:57540"/>
        <dbReference type="EC" id="2.7.7.1"/>
    </reaction>
</comment>
<protein>
    <recommendedName>
        <fullName evidence="4 5">Nicotinamide-nucleotide adenylyltransferase</fullName>
        <ecNumber evidence="4 5">2.7.7.1</ecNumber>
    </recommendedName>
    <alternativeName>
        <fullName evidence="4">NAD(+) diphosphorylase</fullName>
    </alternativeName>
    <alternativeName>
        <fullName evidence="4">NAD(+) pyrophosphorylase</fullName>
    </alternativeName>
    <alternativeName>
        <fullName evidence="4">NMN adenylyltransferase</fullName>
    </alternativeName>
</protein>
<keyword evidence="4" id="KW-0520">NAD</keyword>
<dbReference type="OMA" id="NSVWVSH"/>
<dbReference type="InterPro" id="IPR006418">
    <property type="entry name" value="NMN_Atrans_arc"/>
</dbReference>
<dbReference type="HAMAP" id="MF_00243">
    <property type="entry name" value="NMN_adenylyltr"/>
    <property type="match status" value="1"/>
</dbReference>
<accession>A0A7L4P7J5</accession>
<keyword evidence="4" id="KW-0547">Nucleotide-binding</keyword>
<dbReference type="AlphaFoldDB" id="A0A7L4P7J5"/>
<dbReference type="CDD" id="cd02166">
    <property type="entry name" value="NMNAT_Archaea"/>
    <property type="match status" value="1"/>
</dbReference>
<dbReference type="SMR" id="A0A7L4P7J5"/>
<keyword evidence="4" id="KW-0662">Pyridine nucleotide biosynthesis</keyword>
<dbReference type="RefSeq" id="WP_011899913.1">
    <property type="nucleotide sequence ID" value="NZ_JAAVJF010000001.1"/>
</dbReference>
<keyword evidence="4" id="KW-0963">Cytoplasm</keyword>
<comment type="caution">
    <text evidence="7">The sequence shown here is derived from an EMBL/GenBank/DDBJ whole genome shotgun (WGS) entry which is preliminary data.</text>
</comment>
<feature type="domain" description="Cytidyltransferase-like" evidence="6">
    <location>
        <begin position="5"/>
        <end position="135"/>
    </location>
</feature>
<dbReference type="SUPFAM" id="SSF52374">
    <property type="entry name" value="Nucleotidylyl transferase"/>
    <property type="match status" value="1"/>
</dbReference>
<dbReference type="InterPro" id="IPR014729">
    <property type="entry name" value="Rossmann-like_a/b/a_fold"/>
</dbReference>
<evidence type="ECO:0000256" key="2">
    <source>
        <dbReference type="ARBA" id="ARBA00022679"/>
    </source>
</evidence>
<dbReference type="PANTHER" id="PTHR21342:SF0">
    <property type="entry name" value="BIFUNCTIONAL NMN ADENYLYLTRANSFERASE_NUDIX HYDROLASE"/>
    <property type="match status" value="1"/>
</dbReference>
<proteinExistence type="inferred from homology"/>
<keyword evidence="3 4" id="KW-0548">Nucleotidyltransferase</keyword>
<dbReference type="EMBL" id="JAAVJF010000001">
    <property type="protein sequence ID" value="NYR15025.1"/>
    <property type="molecule type" value="Genomic_DNA"/>
</dbReference>
<dbReference type="EC" id="2.7.7.1" evidence="4 5"/>
<evidence type="ECO:0000256" key="3">
    <source>
        <dbReference type="ARBA" id="ARBA00022695"/>
    </source>
</evidence>
<dbReference type="GO" id="GO:0009435">
    <property type="term" value="P:NAD+ biosynthetic process"/>
    <property type="evidence" value="ECO:0007669"/>
    <property type="project" value="UniProtKB-UniRule"/>
</dbReference>
<evidence type="ECO:0000313" key="8">
    <source>
        <dbReference type="Proteomes" id="UP000554766"/>
    </source>
</evidence>
<dbReference type="InterPro" id="IPR004821">
    <property type="entry name" value="Cyt_trans-like"/>
</dbReference>
<dbReference type="GO" id="GO:0005524">
    <property type="term" value="F:ATP binding"/>
    <property type="evidence" value="ECO:0007669"/>
    <property type="project" value="UniProtKB-KW"/>
</dbReference>
<keyword evidence="4" id="KW-0067">ATP-binding</keyword>
<dbReference type="Proteomes" id="UP000554766">
    <property type="component" value="Unassembled WGS sequence"/>
</dbReference>
<sequence length="178" mass="20506">MVRGLFPGRFQPPHWGHIYAVKEILKEVDEVIIAMGSAQFNYLLKDPFTAGERIWMLREGLREGGVDLSRVVIIPIPNVENNLEWLGRVKSYTPPFDVIYTGNPFVALLFREAGYEVRQQPMFQRERYSSTRVRELLLRGDPSWEELVPKSVAEIIKKLRGAERIKTAASGEAEPHKW</sequence>
<reference evidence="7 8" key="1">
    <citation type="journal article" date="2020" name="Nat. Commun.">
        <title>The structures of two archaeal type IV pili illuminate evolutionary relationships.</title>
        <authorList>
            <person name="Wang F."/>
            <person name="Baquero D.P."/>
            <person name="Su Z."/>
            <person name="Beltran L.C."/>
            <person name="Prangishvili D."/>
            <person name="Krupovic M."/>
            <person name="Egelman E.H."/>
        </authorList>
    </citation>
    <scope>NUCLEOTIDE SEQUENCE [LARGE SCALE GENOMIC DNA]</scope>
    <source>
        <strain evidence="7 8">2GA</strain>
    </source>
</reference>
<dbReference type="Gene3D" id="3.40.50.620">
    <property type="entry name" value="HUPs"/>
    <property type="match status" value="1"/>
</dbReference>
<dbReference type="GeneID" id="5054369"/>
<dbReference type="GO" id="GO:0000309">
    <property type="term" value="F:nicotinamide-nucleotide adenylyltransferase activity"/>
    <property type="evidence" value="ECO:0007669"/>
    <property type="project" value="UniProtKB-UniRule"/>
</dbReference>
<evidence type="ECO:0000259" key="6">
    <source>
        <dbReference type="Pfam" id="PF01467"/>
    </source>
</evidence>
<dbReference type="Pfam" id="PF01467">
    <property type="entry name" value="CTP_transf_like"/>
    <property type="match status" value="1"/>
</dbReference>
<organism evidence="7 8">
    <name type="scientific">Pyrobaculum arsenaticum</name>
    <dbReference type="NCBI Taxonomy" id="121277"/>
    <lineage>
        <taxon>Archaea</taxon>
        <taxon>Thermoproteota</taxon>
        <taxon>Thermoprotei</taxon>
        <taxon>Thermoproteales</taxon>
        <taxon>Thermoproteaceae</taxon>
        <taxon>Pyrobaculum</taxon>
    </lineage>
</organism>
<evidence type="ECO:0000256" key="4">
    <source>
        <dbReference type="HAMAP-Rule" id="MF_00243"/>
    </source>
</evidence>
<dbReference type="GO" id="GO:0005737">
    <property type="term" value="C:cytoplasm"/>
    <property type="evidence" value="ECO:0007669"/>
    <property type="project" value="UniProtKB-SubCell"/>
</dbReference>
<evidence type="ECO:0000256" key="5">
    <source>
        <dbReference type="NCBIfam" id="TIGR01527"/>
    </source>
</evidence>
<gene>
    <name evidence="7" type="ORF">HC235_03450</name>
</gene>
<comment type="similarity">
    <text evidence="1 4">Belongs to the archaeal NMN adenylyltransferase family.</text>
</comment>
<dbReference type="PANTHER" id="PTHR21342">
    <property type="entry name" value="PHOSPHOPANTETHEINE ADENYLYLTRANSFERASE"/>
    <property type="match status" value="1"/>
</dbReference>
<keyword evidence="8" id="KW-1185">Reference proteome</keyword>